<proteinExistence type="predicted"/>
<feature type="compositionally biased region" description="Polar residues" evidence="1">
    <location>
        <begin position="49"/>
        <end position="60"/>
    </location>
</feature>
<gene>
    <name evidence="2" type="ORF">F2P81_005502</name>
</gene>
<protein>
    <submittedName>
        <fullName evidence="2">Uncharacterized protein</fullName>
    </submittedName>
</protein>
<dbReference type="EMBL" id="VEVO01000005">
    <property type="protein sequence ID" value="KAF0041970.1"/>
    <property type="molecule type" value="Genomic_DNA"/>
</dbReference>
<dbReference type="AlphaFoldDB" id="A0A6A4TDS5"/>
<evidence type="ECO:0000313" key="3">
    <source>
        <dbReference type="Proteomes" id="UP000438429"/>
    </source>
</evidence>
<organism evidence="2 3">
    <name type="scientific">Scophthalmus maximus</name>
    <name type="common">Turbot</name>
    <name type="synonym">Psetta maxima</name>
    <dbReference type="NCBI Taxonomy" id="52904"/>
    <lineage>
        <taxon>Eukaryota</taxon>
        <taxon>Metazoa</taxon>
        <taxon>Chordata</taxon>
        <taxon>Craniata</taxon>
        <taxon>Vertebrata</taxon>
        <taxon>Euteleostomi</taxon>
        <taxon>Actinopterygii</taxon>
        <taxon>Neopterygii</taxon>
        <taxon>Teleostei</taxon>
        <taxon>Neoteleostei</taxon>
        <taxon>Acanthomorphata</taxon>
        <taxon>Carangaria</taxon>
        <taxon>Pleuronectiformes</taxon>
        <taxon>Pleuronectoidei</taxon>
        <taxon>Scophthalmidae</taxon>
        <taxon>Scophthalmus</taxon>
    </lineage>
</organism>
<sequence>MSGVSECSTDPLPPPTTLTEHLFLRRLQLGRTTSVASNIVFETADSRMEPQTQYSTSRRQLSAGARRIRAEQQPAAQKRALDLTADRNYVPSQSPAIEINVLAVLK</sequence>
<accession>A0A6A4TDS5</accession>
<evidence type="ECO:0000313" key="2">
    <source>
        <dbReference type="EMBL" id="KAF0041970.1"/>
    </source>
</evidence>
<feature type="region of interest" description="Disordered" evidence="1">
    <location>
        <begin position="47"/>
        <end position="75"/>
    </location>
</feature>
<comment type="caution">
    <text evidence="2">The sequence shown here is derived from an EMBL/GenBank/DDBJ whole genome shotgun (WGS) entry which is preliminary data.</text>
</comment>
<name>A0A6A4TDS5_SCOMX</name>
<dbReference type="Proteomes" id="UP000438429">
    <property type="component" value="Unassembled WGS sequence"/>
</dbReference>
<reference evidence="2 3" key="1">
    <citation type="submission" date="2019-06" db="EMBL/GenBank/DDBJ databases">
        <title>Draft genomes of female and male turbot (Scophthalmus maximus).</title>
        <authorList>
            <person name="Xu H."/>
            <person name="Xu X.-W."/>
            <person name="Shao C."/>
            <person name="Chen S."/>
        </authorList>
    </citation>
    <scope>NUCLEOTIDE SEQUENCE [LARGE SCALE GENOMIC DNA]</scope>
    <source>
        <strain evidence="2">Ysfricsl-2016a</strain>
        <tissue evidence="2">Blood</tissue>
    </source>
</reference>
<evidence type="ECO:0000256" key="1">
    <source>
        <dbReference type="SAM" id="MobiDB-lite"/>
    </source>
</evidence>